<evidence type="ECO:0000259" key="2">
    <source>
        <dbReference type="SMART" id="SM00860"/>
    </source>
</evidence>
<dbReference type="STRING" id="6832.A0A553NXQ8"/>
<dbReference type="OrthoDB" id="10249691at2759"/>
<dbReference type="OMA" id="WQFLAET"/>
<dbReference type="InterPro" id="IPR018958">
    <property type="entry name" value="Knr4/Smi1-like_dom"/>
</dbReference>
<keyword evidence="4" id="KW-1185">Reference proteome</keyword>
<evidence type="ECO:0000313" key="4">
    <source>
        <dbReference type="Proteomes" id="UP000318571"/>
    </source>
</evidence>
<feature type="domain" description="Knr4/Smi1-like" evidence="2">
    <location>
        <begin position="40"/>
        <end position="225"/>
    </location>
</feature>
<comment type="caution">
    <text evidence="3">The sequence shown here is derived from an EMBL/GenBank/DDBJ whole genome shotgun (WGS) entry which is preliminary data.</text>
</comment>
<dbReference type="Proteomes" id="UP000318571">
    <property type="component" value="Chromosome 9"/>
</dbReference>
<dbReference type="PANTHER" id="PTHR31854:SF2">
    <property type="entry name" value="TUBULIN POLYGLUTAMYLASE COMPLEX SUBUNIT 2"/>
    <property type="match status" value="1"/>
</dbReference>
<sequence length="315" mass="35527">MGEATIEQREDFRENLTLGVISALERIPGVQDVILRESLPCDNIAITSWEQRYSTVLPHEVKDFYLAADGFKLTWNYSHGGQQLPVGRMLVNRISDLRRVAGLRHRFDTEQPTLLDLEIVNNRDKSTRVTTVPNLALDTANHGSTTTATLIKPQFGLRWKMFELDNCEGNGRVCLVFPPKPDPGPADESGSIHLDISPPTPQVWFLDRAFDWHFLAPNFTTYFRMMLVYLGLPQWQALFTPFGPTPWAKHLINLLAPHLLAENEFEAGMETQGANGGKKGNSEEIPLAKLDPAIFRSRRVSRKIDESALPSKPQQ</sequence>
<dbReference type="PANTHER" id="PTHR31854">
    <property type="entry name" value="TUBULIN POLYGLUTAMYLASE COMPLEX SUBUNIT 2"/>
    <property type="match status" value="1"/>
</dbReference>
<protein>
    <recommendedName>
        <fullName evidence="2">Knr4/Smi1-like domain-containing protein</fullName>
    </recommendedName>
</protein>
<dbReference type="EMBL" id="VCGU01000009">
    <property type="protein sequence ID" value="TRY70219.1"/>
    <property type="molecule type" value="Genomic_DNA"/>
</dbReference>
<name>A0A553NXQ8_TIGCA</name>
<evidence type="ECO:0000256" key="1">
    <source>
        <dbReference type="SAM" id="MobiDB-lite"/>
    </source>
</evidence>
<organism evidence="3 4">
    <name type="scientific">Tigriopus californicus</name>
    <name type="common">Marine copepod</name>
    <dbReference type="NCBI Taxonomy" id="6832"/>
    <lineage>
        <taxon>Eukaryota</taxon>
        <taxon>Metazoa</taxon>
        <taxon>Ecdysozoa</taxon>
        <taxon>Arthropoda</taxon>
        <taxon>Crustacea</taxon>
        <taxon>Multicrustacea</taxon>
        <taxon>Hexanauplia</taxon>
        <taxon>Copepoda</taxon>
        <taxon>Harpacticoida</taxon>
        <taxon>Harpacticidae</taxon>
        <taxon>Tigriopus</taxon>
    </lineage>
</organism>
<accession>A0A553NXQ8</accession>
<gene>
    <name evidence="3" type="ORF">TCAL_17254</name>
</gene>
<dbReference type="InterPro" id="IPR039231">
    <property type="entry name" value="TPGS2"/>
</dbReference>
<proteinExistence type="predicted"/>
<reference evidence="3 4" key="1">
    <citation type="journal article" date="2018" name="Nat. Ecol. Evol.">
        <title>Genomic signatures of mitonuclear coevolution across populations of Tigriopus californicus.</title>
        <authorList>
            <person name="Barreto F.S."/>
            <person name="Watson E.T."/>
            <person name="Lima T.G."/>
            <person name="Willett C.S."/>
            <person name="Edmands S."/>
            <person name="Li W."/>
            <person name="Burton R.S."/>
        </authorList>
    </citation>
    <scope>NUCLEOTIDE SEQUENCE [LARGE SCALE GENOMIC DNA]</scope>
    <source>
        <strain evidence="3 4">San Diego</strain>
    </source>
</reference>
<evidence type="ECO:0000313" key="3">
    <source>
        <dbReference type="EMBL" id="TRY70219.1"/>
    </source>
</evidence>
<dbReference type="AlphaFoldDB" id="A0A553NXQ8"/>
<dbReference type="SMART" id="SM00860">
    <property type="entry name" value="SMI1_KNR4"/>
    <property type="match status" value="1"/>
</dbReference>
<feature type="region of interest" description="Disordered" evidence="1">
    <location>
        <begin position="270"/>
        <end position="290"/>
    </location>
</feature>